<dbReference type="Proteomes" id="UP001516023">
    <property type="component" value="Unassembled WGS sequence"/>
</dbReference>
<dbReference type="AlphaFoldDB" id="A0ABD3Q8B8"/>
<evidence type="ECO:0000259" key="2">
    <source>
        <dbReference type="PROSITE" id="PS51279"/>
    </source>
</evidence>
<dbReference type="Pfam" id="PF07572">
    <property type="entry name" value="BCNT"/>
    <property type="match status" value="1"/>
</dbReference>
<feature type="compositionally biased region" description="Low complexity" evidence="1">
    <location>
        <begin position="1"/>
        <end position="12"/>
    </location>
</feature>
<accession>A0ABD3Q8B8</accession>
<dbReference type="PROSITE" id="PS51279">
    <property type="entry name" value="BCNT_C"/>
    <property type="match status" value="1"/>
</dbReference>
<feature type="region of interest" description="Disordered" evidence="1">
    <location>
        <begin position="166"/>
        <end position="209"/>
    </location>
</feature>
<feature type="domain" description="BCNT-C" evidence="2">
    <location>
        <begin position="197"/>
        <end position="280"/>
    </location>
</feature>
<keyword evidence="4" id="KW-1185">Reference proteome</keyword>
<proteinExistence type="predicted"/>
<feature type="compositionally biased region" description="Polar residues" evidence="1">
    <location>
        <begin position="172"/>
        <end position="192"/>
    </location>
</feature>
<reference evidence="3 4" key="1">
    <citation type="journal article" date="2020" name="G3 (Bethesda)">
        <title>Improved Reference Genome for Cyclotella cryptica CCMP332, a Model for Cell Wall Morphogenesis, Salinity Adaptation, and Lipid Production in Diatoms (Bacillariophyta).</title>
        <authorList>
            <person name="Roberts W.R."/>
            <person name="Downey K.M."/>
            <person name="Ruck E.C."/>
            <person name="Traller J.C."/>
            <person name="Alverson A.J."/>
        </authorList>
    </citation>
    <scope>NUCLEOTIDE SEQUENCE [LARGE SCALE GENOMIC DNA]</scope>
    <source>
        <strain evidence="3 4">CCMP332</strain>
    </source>
</reference>
<dbReference type="PANTHER" id="PTHR48407">
    <property type="entry name" value="CRANIOFACIAL DEVELOPMENT PROTEIN 1"/>
    <property type="match status" value="1"/>
</dbReference>
<evidence type="ECO:0000313" key="3">
    <source>
        <dbReference type="EMBL" id="KAL3794415.1"/>
    </source>
</evidence>
<sequence length="303" mass="33616">MPKTSESASKNNSDSDEEDEDYVPGVDDGEAASDDDENDATYDGDNIHATALSITKQKAVDDAFLELFGYDYVLHPSEKSIDKIPIKACARSLKQRRILSFIFGRNSCRKLMSLAQANAAMAKPKPSSGGMIRLEKRVVKEVKRFAGQEIFVEKVVMVPVMMGDENDETDGVIQQSSVPTTDTSAASQSPRTRASKSGPAKGLDSLLTTLSRPEKLSTISKTSADWDLFKSQSANSQLKEELETKAKGKEAYLVKKDFLSRVDERRFEIEKGERERERGRRGGNNYTMRHDGTTIEHVGKHLN</sequence>
<dbReference type="InterPro" id="IPR011421">
    <property type="entry name" value="BCNT-C"/>
</dbReference>
<comment type="caution">
    <text evidence="3">The sequence shown here is derived from an EMBL/GenBank/DDBJ whole genome shotgun (WGS) entry which is preliminary data.</text>
</comment>
<evidence type="ECO:0000256" key="1">
    <source>
        <dbReference type="SAM" id="MobiDB-lite"/>
    </source>
</evidence>
<organism evidence="3 4">
    <name type="scientific">Cyclotella cryptica</name>
    <dbReference type="NCBI Taxonomy" id="29204"/>
    <lineage>
        <taxon>Eukaryota</taxon>
        <taxon>Sar</taxon>
        <taxon>Stramenopiles</taxon>
        <taxon>Ochrophyta</taxon>
        <taxon>Bacillariophyta</taxon>
        <taxon>Coscinodiscophyceae</taxon>
        <taxon>Thalassiosirophycidae</taxon>
        <taxon>Stephanodiscales</taxon>
        <taxon>Stephanodiscaceae</taxon>
        <taxon>Cyclotella</taxon>
    </lineage>
</organism>
<evidence type="ECO:0000313" key="4">
    <source>
        <dbReference type="Proteomes" id="UP001516023"/>
    </source>
</evidence>
<dbReference type="PANTHER" id="PTHR48407:SF1">
    <property type="entry name" value="CRANIOFACIAL DEVELOPMENT PROTEIN 1"/>
    <property type="match status" value="1"/>
</dbReference>
<feature type="compositionally biased region" description="Acidic residues" evidence="1">
    <location>
        <begin position="14"/>
        <end position="42"/>
    </location>
</feature>
<name>A0ABD3Q8B8_9STRA</name>
<feature type="region of interest" description="Disordered" evidence="1">
    <location>
        <begin position="1"/>
        <end position="44"/>
    </location>
</feature>
<feature type="compositionally biased region" description="Basic and acidic residues" evidence="1">
    <location>
        <begin position="288"/>
        <end position="303"/>
    </location>
</feature>
<dbReference type="InterPro" id="IPR027124">
    <property type="entry name" value="Swc5/CFDP1/2"/>
</dbReference>
<gene>
    <name evidence="3" type="ORF">HJC23_012952</name>
</gene>
<feature type="region of interest" description="Disordered" evidence="1">
    <location>
        <begin position="272"/>
        <end position="303"/>
    </location>
</feature>
<protein>
    <recommendedName>
        <fullName evidence="2">BCNT-C domain-containing protein</fullName>
    </recommendedName>
</protein>
<dbReference type="EMBL" id="JABMIG020000081">
    <property type="protein sequence ID" value="KAL3794415.1"/>
    <property type="molecule type" value="Genomic_DNA"/>
</dbReference>